<organism evidence="1 2">
    <name type="scientific">Tranquillimonas alkanivorans</name>
    <dbReference type="NCBI Taxonomy" id="441119"/>
    <lineage>
        <taxon>Bacteria</taxon>
        <taxon>Pseudomonadati</taxon>
        <taxon>Pseudomonadota</taxon>
        <taxon>Alphaproteobacteria</taxon>
        <taxon>Rhodobacterales</taxon>
        <taxon>Roseobacteraceae</taxon>
        <taxon>Tranquillimonas</taxon>
    </lineage>
</organism>
<name>A0A1I5TLT1_9RHOB</name>
<evidence type="ECO:0000313" key="1">
    <source>
        <dbReference type="EMBL" id="SFP84005.1"/>
    </source>
</evidence>
<accession>A0A1I5TLT1</accession>
<keyword evidence="2" id="KW-1185">Reference proteome</keyword>
<sequence length="216" mass="24225">MSDWMNRDVWDARLEEAERAGGFQQGYKLLYCPWATLEGSDLTFLSLNPGRPPHDAELRVVSDERGNSYEVERSITRSPITDQFLRMCVFLDVAPSRVLTGVVAPFRSDGWASFSPDQKAAALEVGRAFWTEALASSMRRGPIVVCSDQAARMVTDILGAKHEDVLPAGWGNISIRVFHGSEGQRIVQLPHLSRFKLFGRRQSDPMLARAFGRERV</sequence>
<proteinExistence type="predicted"/>
<evidence type="ECO:0008006" key="3">
    <source>
        <dbReference type="Google" id="ProtNLM"/>
    </source>
</evidence>
<dbReference type="AlphaFoldDB" id="A0A1I5TLT1"/>
<reference evidence="1 2" key="1">
    <citation type="submission" date="2016-10" db="EMBL/GenBank/DDBJ databases">
        <authorList>
            <person name="de Groot N.N."/>
        </authorList>
    </citation>
    <scope>NUCLEOTIDE SEQUENCE [LARGE SCALE GENOMIC DNA]</scope>
    <source>
        <strain evidence="1 2">DSM 19547</strain>
    </source>
</reference>
<gene>
    <name evidence="1" type="ORF">SAMN04488047_11421</name>
</gene>
<dbReference type="STRING" id="441119.SAMN04488047_11421"/>
<dbReference type="EMBL" id="FOXA01000014">
    <property type="protein sequence ID" value="SFP84005.1"/>
    <property type="molecule type" value="Genomic_DNA"/>
</dbReference>
<dbReference type="Proteomes" id="UP000199356">
    <property type="component" value="Unassembled WGS sequence"/>
</dbReference>
<protein>
    <recommendedName>
        <fullName evidence="3">Uracil DNA glycosylase superfamily protein</fullName>
    </recommendedName>
</protein>
<evidence type="ECO:0000313" key="2">
    <source>
        <dbReference type="Proteomes" id="UP000199356"/>
    </source>
</evidence>